<dbReference type="GO" id="GO:0016020">
    <property type="term" value="C:membrane"/>
    <property type="evidence" value="ECO:0007669"/>
    <property type="project" value="InterPro"/>
</dbReference>
<feature type="domain" description="HAMP" evidence="6">
    <location>
        <begin position="213"/>
        <end position="265"/>
    </location>
</feature>
<keyword evidence="8" id="KW-1185">Reference proteome</keyword>
<evidence type="ECO:0000313" key="8">
    <source>
        <dbReference type="Proteomes" id="UP000245934"/>
    </source>
</evidence>
<evidence type="ECO:0000256" key="3">
    <source>
        <dbReference type="PROSITE-ProRule" id="PRU00284"/>
    </source>
</evidence>
<feature type="transmembrane region" description="Helical" evidence="4">
    <location>
        <begin position="193"/>
        <end position="211"/>
    </location>
</feature>
<comment type="similarity">
    <text evidence="2">Belongs to the methyl-accepting chemotaxis (MCP) protein family.</text>
</comment>
<evidence type="ECO:0000256" key="1">
    <source>
        <dbReference type="ARBA" id="ARBA00023224"/>
    </source>
</evidence>
<dbReference type="Pfam" id="PF12729">
    <property type="entry name" value="4HB_MCP_1"/>
    <property type="match status" value="1"/>
</dbReference>
<comment type="caution">
    <text evidence="7">The sequence shown here is derived from an EMBL/GenBank/DDBJ whole genome shotgun (WGS) entry which is preliminary data.</text>
</comment>
<dbReference type="InterPro" id="IPR024478">
    <property type="entry name" value="HlyB_4HB_MCP"/>
</dbReference>
<feature type="transmembrane region" description="Helical" evidence="4">
    <location>
        <begin position="13"/>
        <end position="35"/>
    </location>
</feature>
<keyword evidence="4" id="KW-1133">Transmembrane helix</keyword>
<dbReference type="CDD" id="cd06225">
    <property type="entry name" value="HAMP"/>
    <property type="match status" value="1"/>
</dbReference>
<dbReference type="PROSITE" id="PS50111">
    <property type="entry name" value="CHEMOTAXIS_TRANSDUC_2"/>
    <property type="match status" value="1"/>
</dbReference>
<feature type="domain" description="Methyl-accepting transducer" evidence="5">
    <location>
        <begin position="417"/>
        <end position="653"/>
    </location>
</feature>
<proteinExistence type="inferred from homology"/>
<dbReference type="SUPFAM" id="SSF58104">
    <property type="entry name" value="Methyl-accepting chemotaxis protein (MCP) signaling domain"/>
    <property type="match status" value="1"/>
</dbReference>
<protein>
    <submittedName>
        <fullName evidence="7">Methyl-accepting chemotaxis protein</fullName>
    </submittedName>
</protein>
<evidence type="ECO:0000256" key="2">
    <source>
        <dbReference type="ARBA" id="ARBA00029447"/>
    </source>
</evidence>
<dbReference type="EMBL" id="QGMZ01000006">
    <property type="protein sequence ID" value="PWR75959.1"/>
    <property type="molecule type" value="Genomic_DNA"/>
</dbReference>
<evidence type="ECO:0000259" key="5">
    <source>
        <dbReference type="PROSITE" id="PS50111"/>
    </source>
</evidence>
<dbReference type="InterPro" id="IPR004089">
    <property type="entry name" value="MCPsignal_dom"/>
</dbReference>
<dbReference type="SMART" id="SM00304">
    <property type="entry name" value="HAMP"/>
    <property type="match status" value="2"/>
</dbReference>
<keyword evidence="4" id="KW-0472">Membrane</keyword>
<evidence type="ECO:0000313" key="7">
    <source>
        <dbReference type="EMBL" id="PWR75959.1"/>
    </source>
</evidence>
<sequence>MEMLENVKIGKKLIGGFLLTIVIMLIIAGVGFVFISNLADKSDQMYQDRLLPIQYIGVINGAFTQFRGDAYKAMLIPEEREVSLASGDAALKLVDEQTLLIDKVNLNPEEREIFETFKTAYKGYYSESMKTIDFVKQNKIPEAIASLSAGTPLANYRAQCNTALTSLMETNLKVAEEIKAENDRNAETAKTSMIIVTIIGAIVGIGFAYALTRSITGPLSKTVEMIEEMNHGHLGMRLGMTRKDEIGELSGTMDNFANNLQNEVIGIMKKIAGGEKVSSIPIMDERDEIGPALKLTAETINSLIDETKTLANGAAEGDLNIRGDADQFKGGYRDIIAGINTTLDNIIGPVNEAMNLAGAYALGDFSARFSTNVTVKGDFIPFRDSLNKIGIETGQAIGQVKKEVDSLLAGMEETSASVEEVTAGAQNLAHNASVVSDLSEKSGEGVSQVLQAMSDLSVTVGSVAGQANEVANLTQETDNLSREGSSLVGRVEKGMQKISGSVNETDQVVGEIGKQMEDIGTIVNVISSIADQTNLLALNAAIEAARAGDAGLGFAVVADEVKSLALESQKSAEKIATLISDLQRKSKAVTESMKTSLVDVEEGNVAVRETLTVFNKIAEAIGTVSIRVGEVAGASEEQAASVEEVTASVNELGDLIEQAAKEAVDSSAATEEASAALDQITRVITDSTASIDRISQSMGRFSTQ</sequence>
<name>A0A2V2N7Y6_9EURY</name>
<dbReference type="AlphaFoldDB" id="A0A2V2N7Y6"/>
<dbReference type="Pfam" id="PF00015">
    <property type="entry name" value="MCPsignal"/>
    <property type="match status" value="1"/>
</dbReference>
<dbReference type="Pfam" id="PF18947">
    <property type="entry name" value="HAMP_2"/>
    <property type="match status" value="1"/>
</dbReference>
<dbReference type="PANTHER" id="PTHR32089:SF112">
    <property type="entry name" value="LYSOZYME-LIKE PROTEIN-RELATED"/>
    <property type="match status" value="1"/>
</dbReference>
<dbReference type="PROSITE" id="PS50885">
    <property type="entry name" value="HAMP"/>
    <property type="match status" value="1"/>
</dbReference>
<evidence type="ECO:0000259" key="6">
    <source>
        <dbReference type="PROSITE" id="PS50885"/>
    </source>
</evidence>
<dbReference type="Proteomes" id="UP000245934">
    <property type="component" value="Unassembled WGS sequence"/>
</dbReference>
<dbReference type="CDD" id="cd11386">
    <property type="entry name" value="MCP_signal"/>
    <property type="match status" value="1"/>
</dbReference>
<dbReference type="PANTHER" id="PTHR32089">
    <property type="entry name" value="METHYL-ACCEPTING CHEMOTAXIS PROTEIN MCPB"/>
    <property type="match status" value="1"/>
</dbReference>
<gene>
    <name evidence="7" type="ORF">DLD82_02560</name>
</gene>
<reference evidence="7 8" key="1">
    <citation type="submission" date="2018-05" db="EMBL/GenBank/DDBJ databases">
        <title>Draft genome of Methanospirillum stamsii Pt1.</title>
        <authorList>
            <person name="Dueholm M.S."/>
            <person name="Nielsen P.H."/>
            <person name="Bakmann L.F."/>
            <person name="Otzen D.E."/>
        </authorList>
    </citation>
    <scope>NUCLEOTIDE SEQUENCE [LARGE SCALE GENOMIC DNA]</scope>
    <source>
        <strain evidence="7 8">Pt1</strain>
    </source>
</reference>
<dbReference type="Pfam" id="PF00672">
    <property type="entry name" value="HAMP"/>
    <property type="match status" value="1"/>
</dbReference>
<accession>A0A2V2N7Y6</accession>
<dbReference type="SMART" id="SM00283">
    <property type="entry name" value="MA"/>
    <property type="match status" value="1"/>
</dbReference>
<keyword evidence="4" id="KW-0812">Transmembrane</keyword>
<dbReference type="Gene3D" id="1.10.287.950">
    <property type="entry name" value="Methyl-accepting chemotaxis protein"/>
    <property type="match status" value="1"/>
</dbReference>
<dbReference type="SUPFAM" id="SSF158472">
    <property type="entry name" value="HAMP domain-like"/>
    <property type="match status" value="1"/>
</dbReference>
<keyword evidence="1 3" id="KW-0807">Transducer</keyword>
<dbReference type="GO" id="GO:0007165">
    <property type="term" value="P:signal transduction"/>
    <property type="evidence" value="ECO:0007669"/>
    <property type="project" value="UniProtKB-KW"/>
</dbReference>
<evidence type="ECO:0000256" key="4">
    <source>
        <dbReference type="SAM" id="Phobius"/>
    </source>
</evidence>
<dbReference type="Gene3D" id="1.20.120.1530">
    <property type="match status" value="1"/>
</dbReference>
<dbReference type="InterPro" id="IPR003660">
    <property type="entry name" value="HAMP_dom"/>
</dbReference>
<organism evidence="7 8">
    <name type="scientific">Methanospirillum stamsii</name>
    <dbReference type="NCBI Taxonomy" id="1277351"/>
    <lineage>
        <taxon>Archaea</taxon>
        <taxon>Methanobacteriati</taxon>
        <taxon>Methanobacteriota</taxon>
        <taxon>Stenosarchaea group</taxon>
        <taxon>Methanomicrobia</taxon>
        <taxon>Methanomicrobiales</taxon>
        <taxon>Methanospirillaceae</taxon>
        <taxon>Methanospirillum</taxon>
    </lineage>
</organism>